<feature type="binding site" evidence="8">
    <location>
        <position position="222"/>
    </location>
    <ligand>
        <name>Zn(2+)</name>
        <dbReference type="ChEBI" id="CHEBI:29105"/>
        <label>1</label>
    </ligand>
</feature>
<evidence type="ECO:0000256" key="3">
    <source>
        <dbReference type="ARBA" id="ARBA00022670"/>
    </source>
</evidence>
<dbReference type="EMBL" id="CP009706">
    <property type="protein sequence ID" value="AIU73750.1"/>
    <property type="molecule type" value="Genomic_DNA"/>
</dbReference>
<dbReference type="SUPFAM" id="SSF53187">
    <property type="entry name" value="Zn-dependent exopeptidases"/>
    <property type="match status" value="1"/>
</dbReference>
<evidence type="ECO:0000256" key="2">
    <source>
        <dbReference type="ARBA" id="ARBA00022438"/>
    </source>
</evidence>
<keyword evidence="3" id="KW-0645">Protease</keyword>
<evidence type="ECO:0000313" key="10">
    <source>
        <dbReference type="Proteomes" id="UP000029986"/>
    </source>
</evidence>
<evidence type="ECO:0000256" key="8">
    <source>
        <dbReference type="PIRSR" id="PIRSR001123-2"/>
    </source>
</evidence>
<dbReference type="PIRSF" id="PIRSF001123">
    <property type="entry name" value="PepA_GA"/>
    <property type="match status" value="1"/>
</dbReference>
<feature type="binding site" evidence="8">
    <location>
        <position position="167"/>
    </location>
    <ligand>
        <name>Zn(2+)</name>
        <dbReference type="ChEBI" id="CHEBI:29105"/>
        <label>1</label>
    </ligand>
</feature>
<organism evidence="9 10">
    <name type="scientific">Hafnia alvei FB1</name>
    <dbReference type="NCBI Taxonomy" id="1453496"/>
    <lineage>
        <taxon>Bacteria</taxon>
        <taxon>Pseudomonadati</taxon>
        <taxon>Pseudomonadota</taxon>
        <taxon>Gammaproteobacteria</taxon>
        <taxon>Enterobacterales</taxon>
        <taxon>Hafniaceae</taxon>
        <taxon>Hafnia</taxon>
    </lineage>
</organism>
<keyword evidence="4 8" id="KW-0479">Metal-binding</keyword>
<dbReference type="PANTHER" id="PTHR32481">
    <property type="entry name" value="AMINOPEPTIDASE"/>
    <property type="match status" value="1"/>
</dbReference>
<dbReference type="PANTHER" id="PTHR32481:SF0">
    <property type="entry name" value="AMINOPEPTIDASE YPDE-RELATED"/>
    <property type="match status" value="1"/>
</dbReference>
<feature type="binding site" evidence="8">
    <location>
        <position position="62"/>
    </location>
    <ligand>
        <name>Zn(2+)</name>
        <dbReference type="ChEBI" id="CHEBI:29105"/>
        <label>1</label>
    </ligand>
</feature>
<protein>
    <submittedName>
        <fullName evidence="9">Aminopeptidase</fullName>
    </submittedName>
</protein>
<dbReference type="SUPFAM" id="SSF101821">
    <property type="entry name" value="Aminopeptidase/glucanase lid domain"/>
    <property type="match status" value="1"/>
</dbReference>
<comment type="cofactor">
    <cofactor evidence="8">
        <name>a divalent metal cation</name>
        <dbReference type="ChEBI" id="CHEBI:60240"/>
    </cofactor>
    <text evidence="8">Binds 2 divalent metal cations per subunit.</text>
</comment>
<keyword evidence="2 9" id="KW-0031">Aminopeptidase</keyword>
<sequence length="347" mass="37719">MNIDLLQALCEADAIASSEQEVRDILLQHASLCGKKVSFDGLGSTLIQLNQSSGPKIMICAHMDEVGFMVRSITREGAVEVIPIGNVRMLARFMQPVRITTQHGKKIHGLLDAELHGSEARNLCVDIGATSAEEVNQCGVRIGDRVTYASDFKVLSPESRIMGKAFDDRLGCFLLIELMYALRNVELDAEIWLVASSSEEVGMRGGKTAAHMIQPDLALILDTACWSKNFDYGAANHRQIGLGPMLVMYDKTLIPSPHLLNFIQDIALQNSIPLQTDMFSNGGTDGGSVHLCGQGIPTAVLGAPTRHGHCAASIADLRDIEQTKQLLVAIIHQLNADTLHHLTDFSQ</sequence>
<keyword evidence="5" id="KW-0378">Hydrolase</keyword>
<evidence type="ECO:0000256" key="5">
    <source>
        <dbReference type="ARBA" id="ARBA00022801"/>
    </source>
</evidence>
<dbReference type="Gene3D" id="2.40.30.40">
    <property type="entry name" value="Peptidase M42, domain 2"/>
    <property type="match status" value="1"/>
</dbReference>
<dbReference type="Pfam" id="PF05343">
    <property type="entry name" value="Peptidase_M42"/>
    <property type="match status" value="1"/>
</dbReference>
<evidence type="ECO:0000256" key="7">
    <source>
        <dbReference type="PIRSR" id="PIRSR001123-1"/>
    </source>
</evidence>
<dbReference type="GO" id="GO:0046872">
    <property type="term" value="F:metal ion binding"/>
    <property type="evidence" value="ECO:0007669"/>
    <property type="project" value="UniProtKB-UniRule"/>
</dbReference>
<dbReference type="GO" id="GO:0006508">
    <property type="term" value="P:proteolysis"/>
    <property type="evidence" value="ECO:0007669"/>
    <property type="project" value="UniProtKB-KW"/>
</dbReference>
<dbReference type="InterPro" id="IPR023367">
    <property type="entry name" value="Peptidase_M42_dom2"/>
</dbReference>
<evidence type="ECO:0000256" key="1">
    <source>
        <dbReference type="ARBA" id="ARBA00006272"/>
    </source>
</evidence>
<reference evidence="9 10" key="1">
    <citation type="journal article" date="2014" name="Gut Pathog.">
        <title>Gene clusters of Hafnia alvei strain FB1 important in survival and pathogenesis: a draft genome perspective.</title>
        <authorList>
            <person name="Tan J.Y."/>
            <person name="Yin W.F."/>
            <person name="Chan K.G."/>
        </authorList>
    </citation>
    <scope>NUCLEOTIDE SEQUENCE [LARGE SCALE GENOMIC DNA]</scope>
    <source>
        <strain evidence="9 10">FB1</strain>
    </source>
</reference>
<dbReference type="AlphaFoldDB" id="A0A097R4T9"/>
<keyword evidence="10" id="KW-1185">Reference proteome</keyword>
<dbReference type="HOGENOM" id="CLU_047249_0_2_6"/>
<dbReference type="InterPro" id="IPR008007">
    <property type="entry name" value="Peptidase_M42"/>
</dbReference>
<feature type="binding site" evidence="8">
    <location>
        <position position="200"/>
    </location>
    <ligand>
        <name>Zn(2+)</name>
        <dbReference type="ChEBI" id="CHEBI:29105"/>
        <label>2</label>
    </ligand>
</feature>
<comment type="similarity">
    <text evidence="1 6">Belongs to the peptidase M42 family.</text>
</comment>
<feature type="binding site" evidence="8">
    <location>
        <position position="167"/>
    </location>
    <ligand>
        <name>Zn(2+)</name>
        <dbReference type="ChEBI" id="CHEBI:29105"/>
        <label>2</label>
    </ligand>
</feature>
<dbReference type="OrthoDB" id="9772053at2"/>
<proteinExistence type="inferred from homology"/>
<evidence type="ECO:0000313" key="9">
    <source>
        <dbReference type="EMBL" id="AIU73750.1"/>
    </source>
</evidence>
<dbReference type="Gene3D" id="3.40.630.10">
    <property type="entry name" value="Zn peptidases"/>
    <property type="match status" value="1"/>
</dbReference>
<gene>
    <name evidence="9" type="ORF">AT03_16055</name>
</gene>
<dbReference type="Proteomes" id="UP000029986">
    <property type="component" value="Chromosome"/>
</dbReference>
<feature type="binding site" evidence="8">
    <location>
        <position position="309"/>
    </location>
    <ligand>
        <name>Zn(2+)</name>
        <dbReference type="ChEBI" id="CHEBI:29105"/>
        <label>2</label>
    </ligand>
</feature>
<dbReference type="InterPro" id="IPR051464">
    <property type="entry name" value="Peptidase_M42_aminopept"/>
</dbReference>
<evidence type="ECO:0000256" key="6">
    <source>
        <dbReference type="PIRNR" id="PIRNR001123"/>
    </source>
</evidence>
<dbReference type="PATRIC" id="fig|1453496.5.peg.3287"/>
<dbReference type="GO" id="GO:0004177">
    <property type="term" value="F:aminopeptidase activity"/>
    <property type="evidence" value="ECO:0007669"/>
    <property type="project" value="UniProtKB-UniRule"/>
</dbReference>
<dbReference type="RefSeq" id="WP_025799795.1">
    <property type="nucleotide sequence ID" value="NZ_CP009706.1"/>
</dbReference>
<dbReference type="NCBIfam" id="NF007421">
    <property type="entry name" value="PRK09961.1"/>
    <property type="match status" value="1"/>
</dbReference>
<evidence type="ECO:0000256" key="4">
    <source>
        <dbReference type="ARBA" id="ARBA00022723"/>
    </source>
</evidence>
<dbReference type="MEROPS" id="M42.008"/>
<dbReference type="eggNOG" id="COG1363">
    <property type="taxonomic scope" value="Bacteria"/>
</dbReference>
<dbReference type="KEGG" id="hav:AT03_16055"/>
<dbReference type="CDD" id="cd05656">
    <property type="entry name" value="M42_Frv"/>
    <property type="match status" value="1"/>
</dbReference>
<name>A0A097R4T9_HAFAL</name>
<feature type="active site" description="Proton acceptor" evidence="7">
    <location>
        <position position="199"/>
    </location>
</feature>
<accession>A0A097R4T9</accession>